<accession>A0A934UDN5</accession>
<dbReference type="AlphaFoldDB" id="A0A934UDN5"/>
<keyword evidence="7" id="KW-1185">Reference proteome</keyword>
<dbReference type="Proteomes" id="UP000644875">
    <property type="component" value="Unassembled WGS sequence"/>
</dbReference>
<comment type="caution">
    <text evidence="6">The sequence shown here is derived from an EMBL/GenBank/DDBJ whole genome shotgun (WGS) entry which is preliminary data.</text>
</comment>
<keyword evidence="4" id="KW-0812">Transmembrane</keyword>
<keyword evidence="4" id="KW-0472">Membrane</keyword>
<dbReference type="PROSITE" id="PS50043">
    <property type="entry name" value="HTH_LUXR_2"/>
    <property type="match status" value="1"/>
</dbReference>
<protein>
    <submittedName>
        <fullName evidence="6">Response regulator transcription factor</fullName>
    </submittedName>
</protein>
<dbReference type="Gene3D" id="1.10.10.10">
    <property type="entry name" value="Winged helix-like DNA-binding domain superfamily/Winged helix DNA-binding domain"/>
    <property type="match status" value="1"/>
</dbReference>
<feature type="transmembrane region" description="Helical" evidence="4">
    <location>
        <begin position="131"/>
        <end position="153"/>
    </location>
</feature>
<evidence type="ECO:0000256" key="4">
    <source>
        <dbReference type="SAM" id="Phobius"/>
    </source>
</evidence>
<dbReference type="EMBL" id="JAENBP010000005">
    <property type="protein sequence ID" value="MBJ8349950.1"/>
    <property type="molecule type" value="Genomic_DNA"/>
</dbReference>
<feature type="transmembrane region" description="Helical" evidence="4">
    <location>
        <begin position="205"/>
        <end position="221"/>
    </location>
</feature>
<proteinExistence type="predicted"/>
<dbReference type="SMART" id="SM00421">
    <property type="entry name" value="HTH_LUXR"/>
    <property type="match status" value="1"/>
</dbReference>
<dbReference type="GO" id="GO:0006355">
    <property type="term" value="P:regulation of DNA-templated transcription"/>
    <property type="evidence" value="ECO:0007669"/>
    <property type="project" value="InterPro"/>
</dbReference>
<dbReference type="InterPro" id="IPR000792">
    <property type="entry name" value="Tscrpt_reg_LuxR_C"/>
</dbReference>
<feature type="transmembrane region" description="Helical" evidence="4">
    <location>
        <begin position="76"/>
        <end position="95"/>
    </location>
</feature>
<evidence type="ECO:0000256" key="3">
    <source>
        <dbReference type="ARBA" id="ARBA00023163"/>
    </source>
</evidence>
<dbReference type="InterPro" id="IPR036388">
    <property type="entry name" value="WH-like_DNA-bd_sf"/>
</dbReference>
<dbReference type="PANTHER" id="PTHR44688:SF16">
    <property type="entry name" value="DNA-BINDING TRANSCRIPTIONAL ACTIVATOR DEVR_DOSR"/>
    <property type="match status" value="1"/>
</dbReference>
<organism evidence="6 7">
    <name type="scientific">Streptococcus zalophi</name>
    <dbReference type="NCBI Taxonomy" id="640031"/>
    <lineage>
        <taxon>Bacteria</taxon>
        <taxon>Bacillati</taxon>
        <taxon>Bacillota</taxon>
        <taxon>Bacilli</taxon>
        <taxon>Lactobacillales</taxon>
        <taxon>Streptococcaceae</taxon>
        <taxon>Streptococcus</taxon>
    </lineage>
</organism>
<dbReference type="Pfam" id="PF00196">
    <property type="entry name" value="GerE"/>
    <property type="match status" value="1"/>
</dbReference>
<gene>
    <name evidence="6" type="ORF">JHK64_04820</name>
</gene>
<dbReference type="CDD" id="cd06170">
    <property type="entry name" value="LuxR_C_like"/>
    <property type="match status" value="1"/>
</dbReference>
<evidence type="ECO:0000256" key="2">
    <source>
        <dbReference type="ARBA" id="ARBA00023125"/>
    </source>
</evidence>
<sequence>MAELTYLYNTFIIIAYVAVFTLAIAQSLKEDNPSKKIFHQILALYFIFFIIDNTIISMTELIFSFSKVYNQTFSGMPFIKTIVFTVNNFCQFWLIQYIGKTKLRSSHYVLVILISLWMALCSLFPNSAYTVFFYYFPNQLLLFYTGVLAFKNFNKNQTIFYLKQLGWICIVFATLISIEDLFVIFNIDNYHFLNIKIQNRNFSEDIFSLFISGEALYYYLIDKQYSLFSKHPTGNNELSESNDFLNLFFDNYQLTDREKEICELILKGKNNQETAQQLFLSVGTVKAHIHNIYSKMNIHTRKEFFDLKENFLKSYRK</sequence>
<dbReference type="PRINTS" id="PR00038">
    <property type="entry name" value="HTHLUXR"/>
</dbReference>
<reference evidence="6 7" key="1">
    <citation type="journal article" date="2021" name="Int. J. Syst. Evol. Microbiol.">
        <title>Streptococcus vicugnae sp. nov., isolated from faeces of alpacas (Vicugna pacos) and cattle (Bos taurus), Streptococcus zalophi sp. nov., and Streptococcus pacificus sp. nov., isolated from respiratory tract of California sea lions (Zalophus californianus).</title>
        <authorList>
            <person name="Volokhov D.V."/>
            <person name="Zagorodnyaya T.A."/>
            <person name="Shen Z."/>
            <person name="Blom J."/>
            <person name="Furtak V.A."/>
            <person name="Eisenberg T."/>
            <person name="Fan P."/>
            <person name="Jeong K.C."/>
            <person name="Gao Y."/>
            <person name="Zhang S."/>
            <person name="Amselle M."/>
        </authorList>
    </citation>
    <scope>NUCLEOTIDE SEQUENCE [LARGE SCALE GENOMIC DNA]</scope>
    <source>
        <strain evidence="7">CSL7508-lung</strain>
    </source>
</reference>
<dbReference type="PANTHER" id="PTHR44688">
    <property type="entry name" value="DNA-BINDING TRANSCRIPTIONAL ACTIVATOR DEVR_DOSR"/>
    <property type="match status" value="1"/>
</dbReference>
<feature type="transmembrane region" description="Helical" evidence="4">
    <location>
        <begin position="107"/>
        <end position="125"/>
    </location>
</feature>
<dbReference type="RefSeq" id="WP_199567872.1">
    <property type="nucleotide sequence ID" value="NZ_JAENBP010000005.1"/>
</dbReference>
<keyword evidence="1" id="KW-0805">Transcription regulation</keyword>
<dbReference type="GO" id="GO:0003677">
    <property type="term" value="F:DNA binding"/>
    <property type="evidence" value="ECO:0007669"/>
    <property type="project" value="UniProtKB-KW"/>
</dbReference>
<evidence type="ECO:0000256" key="1">
    <source>
        <dbReference type="ARBA" id="ARBA00023015"/>
    </source>
</evidence>
<keyword evidence="3" id="KW-0804">Transcription</keyword>
<feature type="transmembrane region" description="Helical" evidence="4">
    <location>
        <begin position="165"/>
        <end position="185"/>
    </location>
</feature>
<name>A0A934UDN5_9STRE</name>
<feature type="domain" description="HTH luxR-type" evidence="5">
    <location>
        <begin position="247"/>
        <end position="312"/>
    </location>
</feature>
<feature type="transmembrane region" description="Helical" evidence="4">
    <location>
        <begin position="6"/>
        <end position="25"/>
    </location>
</feature>
<keyword evidence="4" id="KW-1133">Transmembrane helix</keyword>
<evidence type="ECO:0000313" key="6">
    <source>
        <dbReference type="EMBL" id="MBJ8349950.1"/>
    </source>
</evidence>
<dbReference type="InterPro" id="IPR016032">
    <property type="entry name" value="Sig_transdc_resp-reg_C-effctor"/>
</dbReference>
<dbReference type="SUPFAM" id="SSF46894">
    <property type="entry name" value="C-terminal effector domain of the bipartite response regulators"/>
    <property type="match status" value="1"/>
</dbReference>
<evidence type="ECO:0000259" key="5">
    <source>
        <dbReference type="PROSITE" id="PS50043"/>
    </source>
</evidence>
<feature type="transmembrane region" description="Helical" evidence="4">
    <location>
        <begin position="37"/>
        <end position="56"/>
    </location>
</feature>
<keyword evidence="2" id="KW-0238">DNA-binding</keyword>
<evidence type="ECO:0000313" key="7">
    <source>
        <dbReference type="Proteomes" id="UP000644875"/>
    </source>
</evidence>